<dbReference type="EMBL" id="VOSK01000105">
    <property type="protein sequence ID" value="MPR27755.1"/>
    <property type="molecule type" value="Genomic_DNA"/>
</dbReference>
<dbReference type="RefSeq" id="WP_152714071.1">
    <property type="nucleotide sequence ID" value="NZ_VOSJ01000105.1"/>
</dbReference>
<feature type="chain" id="PRO_5030135527" description="TrbC/VirB2 family protein" evidence="2">
    <location>
        <begin position="28"/>
        <end position="118"/>
    </location>
</feature>
<keyword evidence="2" id="KW-0732">Signal</keyword>
<reference evidence="3 4" key="1">
    <citation type="journal article" date="2019" name="Syst. Appl. Microbiol.">
        <title>Microvirga tunisiensis sp. nov., a root nodule symbiotic bacterium isolated from Lupinus micranthus and L. luteus grown in Northern Tunisia.</title>
        <authorList>
            <person name="Msaddak A."/>
            <person name="Rejili M."/>
            <person name="Duran D."/>
            <person name="Mars M."/>
            <person name="Palacios J.M."/>
            <person name="Ruiz-Argueso T."/>
            <person name="Rey L."/>
            <person name="Imperial J."/>
        </authorList>
    </citation>
    <scope>NUCLEOTIDE SEQUENCE [LARGE SCALE GENOMIC DNA]</scope>
    <source>
        <strain evidence="3 4">Lmie10</strain>
    </source>
</reference>
<gene>
    <name evidence="3" type="ORF">FS320_21940</name>
</gene>
<evidence type="ECO:0000256" key="2">
    <source>
        <dbReference type="SAM" id="SignalP"/>
    </source>
</evidence>
<keyword evidence="1" id="KW-0812">Transmembrane</keyword>
<sequence>MRPSTGITFTLAAVVAAAVLLPDAALAAGNIFGTLSTKGTDLFTNGRLLLFIGAGLGILGLAGMGFFGHWNWRWAFSLVGAIIVLAAGGGIILYASNSQVGGGGATDAATLQATDTLQ</sequence>
<evidence type="ECO:0000256" key="1">
    <source>
        <dbReference type="SAM" id="Phobius"/>
    </source>
</evidence>
<evidence type="ECO:0000313" key="4">
    <source>
        <dbReference type="Proteomes" id="UP000403266"/>
    </source>
</evidence>
<dbReference type="Proteomes" id="UP000403266">
    <property type="component" value="Unassembled WGS sequence"/>
</dbReference>
<proteinExistence type="predicted"/>
<keyword evidence="4" id="KW-1185">Reference proteome</keyword>
<accession>A0A5N7ML61</accession>
<keyword evidence="1" id="KW-1133">Transmembrane helix</keyword>
<dbReference type="AlphaFoldDB" id="A0A5N7ML61"/>
<name>A0A5N7ML61_9HYPH</name>
<keyword evidence="1" id="KW-0472">Membrane</keyword>
<comment type="caution">
    <text evidence="3">The sequence shown here is derived from an EMBL/GenBank/DDBJ whole genome shotgun (WGS) entry which is preliminary data.</text>
</comment>
<evidence type="ECO:0008006" key="5">
    <source>
        <dbReference type="Google" id="ProtNLM"/>
    </source>
</evidence>
<evidence type="ECO:0000313" key="3">
    <source>
        <dbReference type="EMBL" id="MPR27755.1"/>
    </source>
</evidence>
<protein>
    <recommendedName>
        <fullName evidence="5">TrbC/VirB2 family protein</fullName>
    </recommendedName>
</protein>
<organism evidence="3 4">
    <name type="scientific">Microvirga tunisiensis</name>
    <dbReference type="NCBI Taxonomy" id="2108360"/>
    <lineage>
        <taxon>Bacteria</taxon>
        <taxon>Pseudomonadati</taxon>
        <taxon>Pseudomonadota</taxon>
        <taxon>Alphaproteobacteria</taxon>
        <taxon>Hyphomicrobiales</taxon>
        <taxon>Methylobacteriaceae</taxon>
        <taxon>Microvirga</taxon>
    </lineage>
</organism>
<feature type="transmembrane region" description="Helical" evidence="1">
    <location>
        <begin position="46"/>
        <end position="67"/>
    </location>
</feature>
<feature type="transmembrane region" description="Helical" evidence="1">
    <location>
        <begin position="74"/>
        <end position="95"/>
    </location>
</feature>
<feature type="signal peptide" evidence="2">
    <location>
        <begin position="1"/>
        <end position="27"/>
    </location>
</feature>